<gene>
    <name evidence="2" type="ORF">ENN90_07220</name>
</gene>
<dbReference type="Proteomes" id="UP000886047">
    <property type="component" value="Unassembled WGS sequence"/>
</dbReference>
<proteinExistence type="predicted"/>
<sequence length="250" mass="28555">MHDLVSIITPTFDSAAFLPQTAASVRSQTHQNWEWLITDDFSQDGTWEMAQALCASDSRIKAVRNDANRGPAFSRNRSMDRTKGQFFAFLDADDLWLPDKLEQHLNFMIADSIRFSFTAFEIIDRNGQTTGKVVDGKSRTSVNYEDMLRKKATMGCSTVMIERDLVGDARMPELRTGQDYAFWLALLRTGITAACLPSGLTQYRIVPGSISRNKIGKARRQWQIYRECEQLGLGKSLECFMFYAWRAMFR</sequence>
<accession>A0A831PLL8</accession>
<reference evidence="2" key="1">
    <citation type="journal article" date="2020" name="mSystems">
        <title>Genome- and Community-Level Interaction Insights into Carbon Utilization and Element Cycling Functions of Hydrothermarchaeota in Hydrothermal Sediment.</title>
        <authorList>
            <person name="Zhou Z."/>
            <person name="Liu Y."/>
            <person name="Xu W."/>
            <person name="Pan J."/>
            <person name="Luo Z.H."/>
            <person name="Li M."/>
        </authorList>
    </citation>
    <scope>NUCLEOTIDE SEQUENCE [LARGE SCALE GENOMIC DNA]</scope>
    <source>
        <strain evidence="2">SpSt-1217</strain>
    </source>
</reference>
<dbReference type="PANTHER" id="PTHR43685:SF2">
    <property type="entry name" value="GLYCOSYLTRANSFERASE 2-LIKE DOMAIN-CONTAINING PROTEIN"/>
    <property type="match status" value="1"/>
</dbReference>
<dbReference type="InterPro" id="IPR001173">
    <property type="entry name" value="Glyco_trans_2-like"/>
</dbReference>
<organism evidence="2">
    <name type="scientific">Mariniphaga anaerophila</name>
    <dbReference type="NCBI Taxonomy" id="1484053"/>
    <lineage>
        <taxon>Bacteria</taxon>
        <taxon>Pseudomonadati</taxon>
        <taxon>Bacteroidota</taxon>
        <taxon>Bacteroidia</taxon>
        <taxon>Marinilabiliales</taxon>
        <taxon>Prolixibacteraceae</taxon>
        <taxon>Mariniphaga</taxon>
    </lineage>
</organism>
<evidence type="ECO:0000259" key="1">
    <source>
        <dbReference type="Pfam" id="PF00535"/>
    </source>
</evidence>
<name>A0A831PLL8_9BACT</name>
<dbReference type="SUPFAM" id="SSF53448">
    <property type="entry name" value="Nucleotide-diphospho-sugar transferases"/>
    <property type="match status" value="1"/>
</dbReference>
<dbReference type="Gene3D" id="3.90.550.10">
    <property type="entry name" value="Spore Coat Polysaccharide Biosynthesis Protein SpsA, Chain A"/>
    <property type="match status" value="1"/>
</dbReference>
<dbReference type="InterPro" id="IPR050834">
    <property type="entry name" value="Glycosyltransf_2"/>
</dbReference>
<protein>
    <submittedName>
        <fullName evidence="2">Glycosyltransferase</fullName>
    </submittedName>
</protein>
<dbReference type="Pfam" id="PF00535">
    <property type="entry name" value="Glycos_transf_2"/>
    <property type="match status" value="1"/>
</dbReference>
<dbReference type="CDD" id="cd00761">
    <property type="entry name" value="Glyco_tranf_GTA_type"/>
    <property type="match status" value="1"/>
</dbReference>
<dbReference type="EMBL" id="DSDK01000397">
    <property type="protein sequence ID" value="HDR51397.1"/>
    <property type="molecule type" value="Genomic_DNA"/>
</dbReference>
<dbReference type="PANTHER" id="PTHR43685">
    <property type="entry name" value="GLYCOSYLTRANSFERASE"/>
    <property type="match status" value="1"/>
</dbReference>
<dbReference type="InterPro" id="IPR029044">
    <property type="entry name" value="Nucleotide-diphossugar_trans"/>
</dbReference>
<dbReference type="AlphaFoldDB" id="A0A831PLL8"/>
<comment type="caution">
    <text evidence="2">The sequence shown here is derived from an EMBL/GenBank/DDBJ whole genome shotgun (WGS) entry which is preliminary data.</text>
</comment>
<feature type="domain" description="Glycosyltransferase 2-like" evidence="1">
    <location>
        <begin position="6"/>
        <end position="129"/>
    </location>
</feature>
<evidence type="ECO:0000313" key="2">
    <source>
        <dbReference type="EMBL" id="HDR51397.1"/>
    </source>
</evidence>